<feature type="transmembrane region" description="Helical" evidence="6">
    <location>
        <begin position="223"/>
        <end position="242"/>
    </location>
</feature>
<dbReference type="Gene3D" id="1.20.1250.20">
    <property type="entry name" value="MFS general substrate transporter like domains"/>
    <property type="match status" value="2"/>
</dbReference>
<dbReference type="Proteomes" id="UP000472263">
    <property type="component" value="Chromosome 20"/>
</dbReference>
<feature type="transmembrane region" description="Helical" evidence="6">
    <location>
        <begin position="457"/>
        <end position="480"/>
    </location>
</feature>
<comment type="subcellular location">
    <subcellularLocation>
        <location evidence="1">Membrane</location>
        <topology evidence="1">Multi-pass membrane protein</topology>
    </subcellularLocation>
</comment>
<feature type="compositionally biased region" description="Polar residues" evidence="5">
    <location>
        <begin position="1"/>
        <end position="12"/>
    </location>
</feature>
<evidence type="ECO:0000256" key="6">
    <source>
        <dbReference type="SAM" id="Phobius"/>
    </source>
</evidence>
<dbReference type="GO" id="GO:0016020">
    <property type="term" value="C:membrane"/>
    <property type="evidence" value="ECO:0007669"/>
    <property type="project" value="UniProtKB-SubCell"/>
</dbReference>
<reference evidence="8" key="1">
    <citation type="submission" date="2019-06" db="EMBL/GenBank/DDBJ databases">
        <authorList>
            <consortium name="Wellcome Sanger Institute Data Sharing"/>
        </authorList>
    </citation>
    <scope>NUCLEOTIDE SEQUENCE [LARGE SCALE GENOMIC DNA]</scope>
</reference>
<feature type="compositionally biased region" description="Pro residues" evidence="5">
    <location>
        <begin position="31"/>
        <end position="57"/>
    </location>
</feature>
<feature type="transmembrane region" description="Helical" evidence="6">
    <location>
        <begin position="403"/>
        <end position="424"/>
    </location>
</feature>
<evidence type="ECO:0000259" key="7">
    <source>
        <dbReference type="PROSITE" id="PS50850"/>
    </source>
</evidence>
<organism evidence="8 9">
    <name type="scientific">Myripristis murdjan</name>
    <name type="common">pinecone soldierfish</name>
    <dbReference type="NCBI Taxonomy" id="586833"/>
    <lineage>
        <taxon>Eukaryota</taxon>
        <taxon>Metazoa</taxon>
        <taxon>Chordata</taxon>
        <taxon>Craniata</taxon>
        <taxon>Vertebrata</taxon>
        <taxon>Euteleostomi</taxon>
        <taxon>Actinopterygii</taxon>
        <taxon>Neopterygii</taxon>
        <taxon>Teleostei</taxon>
        <taxon>Neoteleostei</taxon>
        <taxon>Acanthomorphata</taxon>
        <taxon>Holocentriformes</taxon>
        <taxon>Holocentridae</taxon>
        <taxon>Myripristis</taxon>
    </lineage>
</organism>
<feature type="transmembrane region" description="Helical" evidence="6">
    <location>
        <begin position="278"/>
        <end position="299"/>
    </location>
</feature>
<dbReference type="Pfam" id="PF07690">
    <property type="entry name" value="MFS_1"/>
    <property type="match status" value="1"/>
</dbReference>
<feature type="transmembrane region" description="Helical" evidence="6">
    <location>
        <begin position="88"/>
        <end position="105"/>
    </location>
</feature>
<evidence type="ECO:0000313" key="9">
    <source>
        <dbReference type="Proteomes" id="UP000472263"/>
    </source>
</evidence>
<gene>
    <name evidence="8" type="primary">slc22a17</name>
</gene>
<feature type="region of interest" description="Disordered" evidence="5">
    <location>
        <begin position="550"/>
        <end position="581"/>
    </location>
</feature>
<dbReference type="SUPFAM" id="SSF103473">
    <property type="entry name" value="MFS general substrate transporter"/>
    <property type="match status" value="1"/>
</dbReference>
<dbReference type="GO" id="GO:0022857">
    <property type="term" value="F:transmembrane transporter activity"/>
    <property type="evidence" value="ECO:0007669"/>
    <property type="project" value="InterPro"/>
</dbReference>
<name>A0A668AE49_9TELE</name>
<dbReference type="InParanoid" id="A0A668AE49"/>
<keyword evidence="2 6" id="KW-0812">Transmembrane</keyword>
<feature type="region of interest" description="Disordered" evidence="5">
    <location>
        <begin position="1"/>
        <end position="69"/>
    </location>
</feature>
<dbReference type="GeneTree" id="ENSGT00940000160959"/>
<evidence type="ECO:0000256" key="4">
    <source>
        <dbReference type="ARBA" id="ARBA00023136"/>
    </source>
</evidence>
<accession>A0A668AE49</accession>
<dbReference type="InterPro" id="IPR011701">
    <property type="entry name" value="MFS"/>
</dbReference>
<dbReference type="AlphaFoldDB" id="A0A668AE49"/>
<dbReference type="Ensembl" id="ENSMMDT00005044071.1">
    <property type="protein sequence ID" value="ENSMMDP00005043201.1"/>
    <property type="gene ID" value="ENSMMDG00005019870.1"/>
</dbReference>
<dbReference type="PROSITE" id="PS50850">
    <property type="entry name" value="MFS"/>
    <property type="match status" value="1"/>
</dbReference>
<evidence type="ECO:0000313" key="8">
    <source>
        <dbReference type="Ensembl" id="ENSMMDP00005043201.1"/>
    </source>
</evidence>
<feature type="region of interest" description="Disordered" evidence="5">
    <location>
        <begin position="129"/>
        <end position="150"/>
    </location>
</feature>
<evidence type="ECO:0000256" key="3">
    <source>
        <dbReference type="ARBA" id="ARBA00022989"/>
    </source>
</evidence>
<keyword evidence="4 6" id="KW-0472">Membrane</keyword>
<dbReference type="PANTHER" id="PTHR24064">
    <property type="entry name" value="SOLUTE CARRIER FAMILY 22 MEMBER"/>
    <property type="match status" value="1"/>
</dbReference>
<dbReference type="InterPro" id="IPR020846">
    <property type="entry name" value="MFS_dom"/>
</dbReference>
<feature type="transmembrane region" description="Helical" evidence="6">
    <location>
        <begin position="487"/>
        <end position="507"/>
    </location>
</feature>
<feature type="transmembrane region" description="Helical" evidence="6">
    <location>
        <begin position="519"/>
        <end position="540"/>
    </location>
</feature>
<feature type="domain" description="Major facilitator superfamily (MFS) profile" evidence="7">
    <location>
        <begin position="94"/>
        <end position="545"/>
    </location>
</feature>
<dbReference type="InterPro" id="IPR036259">
    <property type="entry name" value="MFS_trans_sf"/>
</dbReference>
<proteinExistence type="predicted"/>
<keyword evidence="9" id="KW-1185">Reference proteome</keyword>
<keyword evidence="3 6" id="KW-1133">Transmembrane helix</keyword>
<evidence type="ECO:0000256" key="5">
    <source>
        <dbReference type="SAM" id="MobiDB-lite"/>
    </source>
</evidence>
<feature type="transmembrane region" description="Helical" evidence="6">
    <location>
        <begin position="248"/>
        <end position="266"/>
    </location>
</feature>
<reference evidence="8" key="3">
    <citation type="submission" date="2025-09" db="UniProtKB">
        <authorList>
            <consortium name="Ensembl"/>
        </authorList>
    </citation>
    <scope>IDENTIFICATION</scope>
</reference>
<evidence type="ECO:0000256" key="2">
    <source>
        <dbReference type="ARBA" id="ARBA00022692"/>
    </source>
</evidence>
<sequence>MGVLQASSTSPSVRLGADIIPARPPMMTSPDSPPLVSPSPCPAPPPSLPSSPVPSSPAPSSSSLPPPPSLPPTGEVMVLALGRKKQRVLIALSILPNLFLAFLLSSDPLITLSPPHHCRLPGPSPSPQVLNTSLPWEKGERPGDSGGPSQCKQYVNGSQSAVVDCEAGWDYNVTEGLRNNIWDLVCGQYWLVPVEEVCFILGILTGCLGLGYAADRLGRSKTLLTSLTLSVVFGVLVCVSPYPSIFIVMRFCLAAASAGVYLTLYISRLELCEPSLRLVVTMLAGLMTVAGELLLLAVALGCQSWRGLLGAGAAPLTLFLSYGYERGCMCVCELFILPCGDEPTQMFPSASSRPNLSFPELFHSRNIWKNMCVLGFTSFISHGISHCYSSFRGDVRGTAPSFYWTYLLSVCAGGGAWLLLWATVDRCGRRGILLLAMTMTGLASLILLGLMEYLSEAAITVFSVLGLFSSQATASLCILFTAEIMPTIIRGSGVGAVLALGCVGRLSSPLMDLRNHYGYFLHHVVYSSLALLAVLSILLLPESKRKPLPQTLADGEQYRRPPLGRRRRDNVPLLATPNPET</sequence>
<protein>
    <recommendedName>
        <fullName evidence="7">Major facilitator superfamily (MFS) profile domain-containing protein</fullName>
    </recommendedName>
</protein>
<reference evidence="8" key="2">
    <citation type="submission" date="2025-08" db="UniProtKB">
        <authorList>
            <consortium name="Ensembl"/>
        </authorList>
    </citation>
    <scope>IDENTIFICATION</scope>
</reference>
<feature type="transmembrane region" description="Helical" evidence="6">
    <location>
        <begin position="189"/>
        <end position="211"/>
    </location>
</feature>
<feature type="transmembrane region" description="Helical" evidence="6">
    <location>
        <begin position="431"/>
        <end position="451"/>
    </location>
</feature>
<evidence type="ECO:0000256" key="1">
    <source>
        <dbReference type="ARBA" id="ARBA00004141"/>
    </source>
</evidence>